<reference evidence="1 2" key="2">
    <citation type="journal article" date="2022" name="Mol. Ecol. Resour.">
        <title>The genomes of chicory, endive, great burdock and yacon provide insights into Asteraceae paleo-polyploidization history and plant inulin production.</title>
        <authorList>
            <person name="Fan W."/>
            <person name="Wang S."/>
            <person name="Wang H."/>
            <person name="Wang A."/>
            <person name="Jiang F."/>
            <person name="Liu H."/>
            <person name="Zhao H."/>
            <person name="Xu D."/>
            <person name="Zhang Y."/>
        </authorList>
    </citation>
    <scope>NUCLEOTIDE SEQUENCE [LARGE SCALE GENOMIC DNA]</scope>
    <source>
        <strain evidence="2">cv. Yunnan</strain>
        <tissue evidence="1">Leaves</tissue>
    </source>
</reference>
<accession>A0ACB9BVV0</accession>
<gene>
    <name evidence="1" type="ORF">L1987_65916</name>
</gene>
<dbReference type="Proteomes" id="UP001056120">
    <property type="component" value="Linkage Group LG22"/>
</dbReference>
<dbReference type="EMBL" id="CM042039">
    <property type="protein sequence ID" value="KAI3726119.1"/>
    <property type="molecule type" value="Genomic_DNA"/>
</dbReference>
<organism evidence="1 2">
    <name type="scientific">Smallanthus sonchifolius</name>
    <dbReference type="NCBI Taxonomy" id="185202"/>
    <lineage>
        <taxon>Eukaryota</taxon>
        <taxon>Viridiplantae</taxon>
        <taxon>Streptophyta</taxon>
        <taxon>Embryophyta</taxon>
        <taxon>Tracheophyta</taxon>
        <taxon>Spermatophyta</taxon>
        <taxon>Magnoliopsida</taxon>
        <taxon>eudicotyledons</taxon>
        <taxon>Gunneridae</taxon>
        <taxon>Pentapetalae</taxon>
        <taxon>asterids</taxon>
        <taxon>campanulids</taxon>
        <taxon>Asterales</taxon>
        <taxon>Asteraceae</taxon>
        <taxon>Asteroideae</taxon>
        <taxon>Heliantheae alliance</taxon>
        <taxon>Millerieae</taxon>
        <taxon>Smallanthus</taxon>
    </lineage>
</organism>
<comment type="caution">
    <text evidence="1">The sequence shown here is derived from an EMBL/GenBank/DDBJ whole genome shotgun (WGS) entry which is preliminary data.</text>
</comment>
<reference evidence="2" key="1">
    <citation type="journal article" date="2022" name="Mol. Ecol. Resour.">
        <title>The genomes of chicory, endive, great burdock and yacon provide insights into Asteraceae palaeo-polyploidization history and plant inulin production.</title>
        <authorList>
            <person name="Fan W."/>
            <person name="Wang S."/>
            <person name="Wang H."/>
            <person name="Wang A."/>
            <person name="Jiang F."/>
            <person name="Liu H."/>
            <person name="Zhao H."/>
            <person name="Xu D."/>
            <person name="Zhang Y."/>
        </authorList>
    </citation>
    <scope>NUCLEOTIDE SEQUENCE [LARGE SCALE GENOMIC DNA]</scope>
    <source>
        <strain evidence="2">cv. Yunnan</strain>
    </source>
</reference>
<evidence type="ECO:0000313" key="2">
    <source>
        <dbReference type="Proteomes" id="UP001056120"/>
    </source>
</evidence>
<sequence>MDSNGRQWQEVKRRKRFSIKRNWIEKIRATTFFVTNLPMECSNSMLKKSCHSYCKDYGIIRDAYVAKRKDSSGSFFGFVRFSDIRDTNGLLDRLGEVKIGRLKISAKLARFNRFGDKIEVDNQRVGYRHGVHEVQRSANSTWPTIDINKGDRRSFKDVVSGKPGIKPDNTKVIQMSDKGGWWAEFIKNRAVLVKAVSVAALINISKIMKEDGIYDITVMYVGGLYSMISFKSHKVANDFIKNKDLEVKKLIDEATIWKEDPDAWSPIINKDDEHDVSEESSDGDSQNDFADELIHGQDMEDASENWPEKNQAGEPEQAPSRVHEWSYGEDNMRVNAEAVNQVPMVGPVLQEVNSKGGDNLNLNNEERVKSKGPTHVIETVLTNGPHDEDHVNGTFPKENVGLGLGKNNCHPQFGKAIPDLNAPCNSKSGNASMSSHADRGINGLVAVSSTTTTDDGIQSTSQGISRVNVEVAKTVIVGELLGFEMIRNKVIAAGNKAVSQ</sequence>
<proteinExistence type="predicted"/>
<keyword evidence="2" id="KW-1185">Reference proteome</keyword>
<protein>
    <submittedName>
        <fullName evidence="1">Uncharacterized protein</fullName>
    </submittedName>
</protein>
<evidence type="ECO:0000313" key="1">
    <source>
        <dbReference type="EMBL" id="KAI3726119.1"/>
    </source>
</evidence>
<name>A0ACB9BVV0_9ASTR</name>